<evidence type="ECO:0000256" key="8">
    <source>
        <dbReference type="ARBA" id="ARBA00023136"/>
    </source>
</evidence>
<evidence type="ECO:0000256" key="4">
    <source>
        <dbReference type="ARBA" id="ARBA00022475"/>
    </source>
</evidence>
<dbReference type="InterPro" id="IPR011701">
    <property type="entry name" value="MFS"/>
</dbReference>
<feature type="transmembrane region" description="Helical" evidence="9">
    <location>
        <begin position="161"/>
        <end position="184"/>
    </location>
</feature>
<feature type="transmembrane region" description="Helical" evidence="9">
    <location>
        <begin position="196"/>
        <end position="217"/>
    </location>
</feature>
<evidence type="ECO:0000313" key="11">
    <source>
        <dbReference type="EMBL" id="MES0838407.1"/>
    </source>
</evidence>
<dbReference type="PANTHER" id="PTHR43528:SF1">
    <property type="entry name" value="ALPHA-KETOGLUTARATE PERMEASE"/>
    <property type="match status" value="1"/>
</dbReference>
<dbReference type="InterPro" id="IPR005829">
    <property type="entry name" value="Sugar_transporter_CS"/>
</dbReference>
<comment type="subcellular location">
    <subcellularLocation>
        <location evidence="1">Cell membrane</location>
        <topology evidence="1">Multi-pass membrane protein</topology>
    </subcellularLocation>
</comment>
<comment type="caution">
    <text evidence="11">The sequence shown here is derived from an EMBL/GenBank/DDBJ whole genome shotgun (WGS) entry which is preliminary data.</text>
</comment>
<name>A0ABV2A4W3_9ACTN</name>
<dbReference type="RefSeq" id="WP_344177397.1">
    <property type="nucleotide sequence ID" value="NZ_JBEQNA010000027.1"/>
</dbReference>
<evidence type="ECO:0000313" key="12">
    <source>
        <dbReference type="Proteomes" id="UP001432401"/>
    </source>
</evidence>
<dbReference type="Proteomes" id="UP001432401">
    <property type="component" value="Unassembled WGS sequence"/>
</dbReference>
<dbReference type="PROSITE" id="PS00216">
    <property type="entry name" value="SUGAR_TRANSPORT_1"/>
    <property type="match status" value="1"/>
</dbReference>
<dbReference type="Gene3D" id="1.20.1250.20">
    <property type="entry name" value="MFS general substrate transporter like domains"/>
    <property type="match status" value="2"/>
</dbReference>
<organism evidence="11 12">
    <name type="scientific">Nocardiopsis tropica</name>
    <dbReference type="NCBI Taxonomy" id="109330"/>
    <lineage>
        <taxon>Bacteria</taxon>
        <taxon>Bacillati</taxon>
        <taxon>Actinomycetota</taxon>
        <taxon>Actinomycetes</taxon>
        <taxon>Streptosporangiales</taxon>
        <taxon>Nocardiopsidaceae</taxon>
        <taxon>Nocardiopsis</taxon>
    </lineage>
</organism>
<dbReference type="Pfam" id="PF07690">
    <property type="entry name" value="MFS_1"/>
    <property type="match status" value="1"/>
</dbReference>
<dbReference type="PROSITE" id="PS50850">
    <property type="entry name" value="MFS"/>
    <property type="match status" value="1"/>
</dbReference>
<accession>A0ABV2A4W3</accession>
<keyword evidence="6" id="KW-0769">Symport</keyword>
<feature type="transmembrane region" description="Helical" evidence="9">
    <location>
        <begin position="287"/>
        <end position="307"/>
    </location>
</feature>
<dbReference type="PROSITE" id="PS00217">
    <property type="entry name" value="SUGAR_TRANSPORT_2"/>
    <property type="match status" value="1"/>
</dbReference>
<keyword evidence="8 9" id="KW-0472">Membrane</keyword>
<dbReference type="InterPro" id="IPR051084">
    <property type="entry name" value="H+-coupled_symporters"/>
</dbReference>
<dbReference type="PANTHER" id="PTHR43528">
    <property type="entry name" value="ALPHA-KETOGLUTARATE PERMEASE"/>
    <property type="match status" value="1"/>
</dbReference>
<keyword evidence="3" id="KW-0813">Transport</keyword>
<sequence>MTEGTSDVRAADVAPPTRRETRKVLLATGIGHFVEWFEMGIYGTLATSIAANFFAPGDPTAALLSTFALFAVSFVVRPLGGLFWGPLGDRIGRQKVLALIVLITSGATFLIGVLPTYATVGALAPLLLVLARLVQGFAAGGESASATTLLFEYAPRGRRGFLTSWIDTFGFLAFVAGSGLALLLTTVLGDAAMGDWGWRIPFLLALPLGLVGLYLRVRMEDTPEFRRLEKLGEIAQSPVREAFRTGGTAMLLLAGMVVIKAVAHWTLQTYMPSHLAQTLGFSSVQSFQVTTACLAVVAVLVPFMGALSDRVGRKPLLVAGAGGFLLLSYPAFWLMSQGSFVLAFLAMALLGVLIAAFDGAVSAAMAELFPPRTRNGAIAIPYNIAVALFGGTAPYLAGMLVAATGSPISPAFYIMFVAAISLGTVLRLRETAGRRAPADAAP</sequence>
<evidence type="ECO:0000256" key="1">
    <source>
        <dbReference type="ARBA" id="ARBA00004651"/>
    </source>
</evidence>
<feature type="transmembrane region" description="Helical" evidence="9">
    <location>
        <begin position="96"/>
        <end position="114"/>
    </location>
</feature>
<feature type="transmembrane region" description="Helical" evidence="9">
    <location>
        <begin position="249"/>
        <end position="267"/>
    </location>
</feature>
<feature type="transmembrane region" description="Helical" evidence="9">
    <location>
        <begin position="340"/>
        <end position="361"/>
    </location>
</feature>
<feature type="transmembrane region" description="Helical" evidence="9">
    <location>
        <begin position="316"/>
        <end position="334"/>
    </location>
</feature>
<evidence type="ECO:0000256" key="7">
    <source>
        <dbReference type="ARBA" id="ARBA00022989"/>
    </source>
</evidence>
<protein>
    <submittedName>
        <fullName evidence="11">MFS transporter</fullName>
    </submittedName>
</protein>
<keyword evidence="4" id="KW-1003">Cell membrane</keyword>
<evidence type="ECO:0000256" key="2">
    <source>
        <dbReference type="ARBA" id="ARBA00008240"/>
    </source>
</evidence>
<keyword evidence="5 9" id="KW-0812">Transmembrane</keyword>
<feature type="domain" description="Major facilitator superfamily (MFS) profile" evidence="10">
    <location>
        <begin position="24"/>
        <end position="435"/>
    </location>
</feature>
<dbReference type="InterPro" id="IPR020846">
    <property type="entry name" value="MFS_dom"/>
</dbReference>
<evidence type="ECO:0000256" key="9">
    <source>
        <dbReference type="SAM" id="Phobius"/>
    </source>
</evidence>
<feature type="transmembrane region" description="Helical" evidence="9">
    <location>
        <begin position="410"/>
        <end position="428"/>
    </location>
</feature>
<dbReference type="EMBL" id="JBEQNB010000029">
    <property type="protein sequence ID" value="MES0838407.1"/>
    <property type="molecule type" value="Genomic_DNA"/>
</dbReference>
<evidence type="ECO:0000256" key="6">
    <source>
        <dbReference type="ARBA" id="ARBA00022847"/>
    </source>
</evidence>
<keyword evidence="7 9" id="KW-1133">Transmembrane helix</keyword>
<evidence type="ECO:0000259" key="10">
    <source>
        <dbReference type="PROSITE" id="PS50850"/>
    </source>
</evidence>
<dbReference type="SUPFAM" id="SSF103473">
    <property type="entry name" value="MFS general substrate transporter"/>
    <property type="match status" value="1"/>
</dbReference>
<evidence type="ECO:0000256" key="3">
    <source>
        <dbReference type="ARBA" id="ARBA00022448"/>
    </source>
</evidence>
<dbReference type="InterPro" id="IPR036259">
    <property type="entry name" value="MFS_trans_sf"/>
</dbReference>
<comment type="similarity">
    <text evidence="2">Belongs to the major facilitator superfamily. Metabolite:H+ Symporter (MHS) family (TC 2.A.1.6) family.</text>
</comment>
<proteinExistence type="inferred from homology"/>
<reference evidence="11 12" key="1">
    <citation type="submission" date="2024-06" db="EMBL/GenBank/DDBJ databases">
        <authorList>
            <person name="Bataeva Y.V."/>
            <person name="Grigorian L.N."/>
            <person name="Solomentsev V.I."/>
        </authorList>
    </citation>
    <scope>NUCLEOTIDE SEQUENCE [LARGE SCALE GENOMIC DNA]</scope>
    <source>
        <strain evidence="12">SCPM-O-B-12605 (RCAM04882)</strain>
    </source>
</reference>
<evidence type="ECO:0000256" key="5">
    <source>
        <dbReference type="ARBA" id="ARBA00022692"/>
    </source>
</evidence>
<gene>
    <name evidence="11" type="ORF">ABUK86_31895</name>
</gene>
<feature type="transmembrane region" description="Helical" evidence="9">
    <location>
        <begin position="62"/>
        <end position="84"/>
    </location>
</feature>
<keyword evidence="12" id="KW-1185">Reference proteome</keyword>
<feature type="transmembrane region" description="Helical" evidence="9">
    <location>
        <begin position="382"/>
        <end position="404"/>
    </location>
</feature>